<keyword evidence="1" id="KW-0732">Signal</keyword>
<dbReference type="SUPFAM" id="SSF100895">
    <property type="entry name" value="Kazal-type serine protease inhibitors"/>
    <property type="match status" value="1"/>
</dbReference>
<dbReference type="EMBL" id="JXJN01016725">
    <property type="status" value="NOT_ANNOTATED_CDS"/>
    <property type="molecule type" value="Genomic_DNA"/>
</dbReference>
<dbReference type="PROSITE" id="PS51465">
    <property type="entry name" value="KAZAL_2"/>
    <property type="match status" value="1"/>
</dbReference>
<reference evidence="4" key="1">
    <citation type="submission" date="2015-01" db="EMBL/GenBank/DDBJ databases">
        <authorList>
            <person name="Aksoy S."/>
            <person name="Warren W."/>
            <person name="Wilson R.K."/>
        </authorList>
    </citation>
    <scope>NUCLEOTIDE SEQUENCE [LARGE SCALE GENOMIC DNA]</scope>
    <source>
        <strain evidence="4">IAEA</strain>
    </source>
</reference>
<name>A0A1B0BM79_9MUSC</name>
<accession>A0A1B0BM79</accession>
<evidence type="ECO:0000259" key="2">
    <source>
        <dbReference type="PROSITE" id="PS51465"/>
    </source>
</evidence>
<dbReference type="Gene3D" id="3.30.60.30">
    <property type="match status" value="1"/>
</dbReference>
<evidence type="ECO:0000256" key="1">
    <source>
        <dbReference type="SAM" id="SignalP"/>
    </source>
</evidence>
<feature type="signal peptide" evidence="1">
    <location>
        <begin position="1"/>
        <end position="21"/>
    </location>
</feature>
<sequence>MNIAAVSLLLVFIISTSLASGKTVINCSTTCSNEYRPICAEIERPRRGRCTFPNRCVLARRQCRRPIEVWRIMIIGTCPIASKFCDRFMEMTP</sequence>
<dbReference type="InterPro" id="IPR036058">
    <property type="entry name" value="Kazal_dom_sf"/>
</dbReference>
<evidence type="ECO:0000313" key="3">
    <source>
        <dbReference type="EnsemblMetazoa" id="GPPI034533-PA"/>
    </source>
</evidence>
<proteinExistence type="predicted"/>
<reference evidence="3" key="2">
    <citation type="submission" date="2020-05" db="UniProtKB">
        <authorList>
            <consortium name="EnsemblMetazoa"/>
        </authorList>
    </citation>
    <scope>IDENTIFICATION</scope>
    <source>
        <strain evidence="3">IAEA</strain>
    </source>
</reference>
<protein>
    <recommendedName>
        <fullName evidence="2">Kazal-like domain-containing protein</fullName>
    </recommendedName>
</protein>
<dbReference type="AlphaFoldDB" id="A0A1B0BM79"/>
<organism evidence="3 4">
    <name type="scientific">Glossina palpalis gambiensis</name>
    <dbReference type="NCBI Taxonomy" id="67801"/>
    <lineage>
        <taxon>Eukaryota</taxon>
        <taxon>Metazoa</taxon>
        <taxon>Ecdysozoa</taxon>
        <taxon>Arthropoda</taxon>
        <taxon>Hexapoda</taxon>
        <taxon>Insecta</taxon>
        <taxon>Pterygota</taxon>
        <taxon>Neoptera</taxon>
        <taxon>Endopterygota</taxon>
        <taxon>Diptera</taxon>
        <taxon>Brachycera</taxon>
        <taxon>Muscomorpha</taxon>
        <taxon>Hippoboscoidea</taxon>
        <taxon>Glossinidae</taxon>
        <taxon>Glossina</taxon>
    </lineage>
</organism>
<keyword evidence="4" id="KW-1185">Reference proteome</keyword>
<feature type="domain" description="Kazal-like" evidence="2">
    <location>
        <begin position="21"/>
        <end position="80"/>
    </location>
</feature>
<dbReference type="Proteomes" id="UP000092460">
    <property type="component" value="Unassembled WGS sequence"/>
</dbReference>
<dbReference type="VEuPathDB" id="VectorBase:GPPI034533"/>
<evidence type="ECO:0000313" key="4">
    <source>
        <dbReference type="Proteomes" id="UP000092460"/>
    </source>
</evidence>
<dbReference type="InterPro" id="IPR002350">
    <property type="entry name" value="Kazal_dom"/>
</dbReference>
<feature type="chain" id="PRO_5008404989" description="Kazal-like domain-containing protein" evidence="1">
    <location>
        <begin position="22"/>
        <end position="93"/>
    </location>
</feature>
<dbReference type="EnsemblMetazoa" id="GPPI034533-RA">
    <property type="protein sequence ID" value="GPPI034533-PA"/>
    <property type="gene ID" value="GPPI034533"/>
</dbReference>